<geneLocation type="plasmid" evidence="2">
    <name>pdrda</name>
</geneLocation>
<dbReference type="AlphaFoldDB" id="A0A345IKZ9"/>
<reference evidence="1 2" key="1">
    <citation type="submission" date="2018-07" db="EMBL/GenBank/DDBJ databases">
        <title>Complete Genome and Methylome Analysis of Deinococcus wulumuqiensis NEB 479.</title>
        <authorList>
            <person name="Fomenkov A."/>
            <person name="Luyten Y."/>
            <person name="Vincze T."/>
            <person name="Anton B.P."/>
            <person name="Clark T."/>
            <person name="Roberts R.J."/>
            <person name="Morgan R.D."/>
        </authorList>
    </citation>
    <scope>NUCLEOTIDE SEQUENCE [LARGE SCALE GENOMIC DNA]</scope>
    <source>
        <strain evidence="1 2">NEB 479</strain>
        <plasmid evidence="2">Plasmid pdrda</plasmid>
    </source>
</reference>
<keyword evidence="1" id="KW-0614">Plasmid</keyword>
<dbReference type="KEGG" id="dwu:DVJ83_14445"/>
<dbReference type="RefSeq" id="WP_114673059.1">
    <property type="nucleotide sequence ID" value="NZ_CP031159.1"/>
</dbReference>
<organism evidence="1 2">
    <name type="scientific">Deinococcus wulumuqiensis</name>
    <dbReference type="NCBI Taxonomy" id="980427"/>
    <lineage>
        <taxon>Bacteria</taxon>
        <taxon>Thermotogati</taxon>
        <taxon>Deinococcota</taxon>
        <taxon>Deinococci</taxon>
        <taxon>Deinococcales</taxon>
        <taxon>Deinococcaceae</taxon>
        <taxon>Deinococcus</taxon>
    </lineage>
</organism>
<evidence type="ECO:0000313" key="2">
    <source>
        <dbReference type="Proteomes" id="UP000253744"/>
    </source>
</evidence>
<proteinExistence type="predicted"/>
<dbReference type="EMBL" id="CP031159">
    <property type="protein sequence ID" value="AXH00372.1"/>
    <property type="molecule type" value="Genomic_DNA"/>
</dbReference>
<accession>A0A345IKZ9</accession>
<sequence length="62" mass="6887">MIGFMQESNFSWGKRVLKLNARRLVSDDALAELVLLWGEDITPTLEQLAQEGADAVARDLSP</sequence>
<evidence type="ECO:0000313" key="1">
    <source>
        <dbReference type="EMBL" id="AXH00372.1"/>
    </source>
</evidence>
<protein>
    <submittedName>
        <fullName evidence="1">Uncharacterized protein</fullName>
    </submittedName>
</protein>
<dbReference type="Proteomes" id="UP000253744">
    <property type="component" value="Plasmid pDrdA"/>
</dbReference>
<gene>
    <name evidence="1" type="ORF">DVJ83_14445</name>
</gene>
<name>A0A345IKZ9_9DEIO</name>